<sequence>MPPKKSNKRSTEYSLGLLNNINAPGRNTANIQDPKRRRTTHGDIFDIPISPSPTKSRKTPQTEPKSTNRLSLRNRQVPKFARLESPPNVSDNEEDNEPSNDESGSGDRESEPIQDVPGGNGEEELNDNQDELQRQAEYDPFPEPVDLFPAEDEDQADDQVGYKATNTQDDGPGDGSGYEGEDGTDNQGGEEGRDTQDDASAGQAGEKARNPPDDASADESEYADEAEADQAVKKARNSQDDASADGSEYEDEEEADDQSGEEAKDAQDDASEDESEYEDEGEADDHSSTEYQNHSTPTQQIVNADTLEVQTLEGVPGNQRDGTYISRMSANARESQNASSQLQEVPEIPNIEPLYPNQDHRSTRSDIFTWLTEATKESGFKDTWEAMRKTRKALKAHADPSAKDHFRGIIKLIARLRGLFETMTEDPASASSLKNQCSLIANSVFKENQWIIYTEAPDDEEDGAHLVNQLEAHIVPRLIDLIIHGFKTYKTMHDRGARQFRIILDLLWGSCDRISSLAQMHYDISGGVMARSKMVMRHVKTLKDALNDGRLRETPHRIPQRPLAYRQFELEEVDSHISCGRWTHAEKVALRDGLQSYEGEDRYIDIKCDNTIGGQLSQRILQHIRGQAVKLGLDDP</sequence>
<accession>A0A1V6RQK1</accession>
<feature type="region of interest" description="Disordered" evidence="1">
    <location>
        <begin position="331"/>
        <end position="360"/>
    </location>
</feature>
<dbReference type="STRING" id="60172.A0A1V6RQK1"/>
<keyword evidence="3" id="KW-1185">Reference proteome</keyword>
<comment type="caution">
    <text evidence="2">The sequence shown here is derived from an EMBL/GenBank/DDBJ whole genome shotgun (WGS) entry which is preliminary data.</text>
</comment>
<dbReference type="EMBL" id="MDYO01000001">
    <property type="protein sequence ID" value="OQE03754.1"/>
    <property type="molecule type" value="Genomic_DNA"/>
</dbReference>
<organism evidence="2 3">
    <name type="scientific">Penicillium solitum</name>
    <dbReference type="NCBI Taxonomy" id="60172"/>
    <lineage>
        <taxon>Eukaryota</taxon>
        <taxon>Fungi</taxon>
        <taxon>Dikarya</taxon>
        <taxon>Ascomycota</taxon>
        <taxon>Pezizomycotina</taxon>
        <taxon>Eurotiomycetes</taxon>
        <taxon>Eurotiomycetidae</taxon>
        <taxon>Eurotiales</taxon>
        <taxon>Aspergillaceae</taxon>
        <taxon>Penicillium</taxon>
    </lineage>
</organism>
<evidence type="ECO:0000313" key="3">
    <source>
        <dbReference type="Proteomes" id="UP000191612"/>
    </source>
</evidence>
<feature type="compositionally biased region" description="Polar residues" evidence="1">
    <location>
        <begin position="59"/>
        <end position="74"/>
    </location>
</feature>
<name>A0A1V6RQK1_9EURO</name>
<evidence type="ECO:0000256" key="1">
    <source>
        <dbReference type="SAM" id="MobiDB-lite"/>
    </source>
</evidence>
<feature type="compositionally biased region" description="Acidic residues" evidence="1">
    <location>
        <begin position="121"/>
        <end position="130"/>
    </location>
</feature>
<feature type="compositionally biased region" description="Polar residues" evidence="1">
    <location>
        <begin position="17"/>
        <end position="31"/>
    </location>
</feature>
<reference evidence="3" key="1">
    <citation type="journal article" date="2017" name="Nat. Microbiol.">
        <title>Global analysis of biosynthetic gene clusters reveals vast potential of secondary metabolite production in Penicillium species.</title>
        <authorList>
            <person name="Nielsen J.C."/>
            <person name="Grijseels S."/>
            <person name="Prigent S."/>
            <person name="Ji B."/>
            <person name="Dainat J."/>
            <person name="Nielsen K.F."/>
            <person name="Frisvad J.C."/>
            <person name="Workman M."/>
            <person name="Nielsen J."/>
        </authorList>
    </citation>
    <scope>NUCLEOTIDE SEQUENCE [LARGE SCALE GENOMIC DNA]</scope>
    <source>
        <strain evidence="3">IBT 29525</strain>
    </source>
</reference>
<gene>
    <name evidence="2" type="ORF">PENSOL_c001G01782</name>
</gene>
<proteinExistence type="predicted"/>
<feature type="compositionally biased region" description="Polar residues" evidence="1">
    <location>
        <begin position="289"/>
        <end position="301"/>
    </location>
</feature>
<feature type="compositionally biased region" description="Acidic residues" evidence="1">
    <location>
        <begin position="268"/>
        <end position="283"/>
    </location>
</feature>
<feature type="compositionally biased region" description="Acidic residues" evidence="1">
    <location>
        <begin position="91"/>
        <end position="100"/>
    </location>
</feature>
<feature type="compositionally biased region" description="Acidic residues" evidence="1">
    <location>
        <begin position="247"/>
        <end position="260"/>
    </location>
</feature>
<dbReference type="Proteomes" id="UP000191612">
    <property type="component" value="Unassembled WGS sequence"/>
</dbReference>
<evidence type="ECO:0000313" key="2">
    <source>
        <dbReference type="EMBL" id="OQE03754.1"/>
    </source>
</evidence>
<feature type="compositionally biased region" description="Polar residues" evidence="1">
    <location>
        <begin position="331"/>
        <end position="343"/>
    </location>
</feature>
<feature type="region of interest" description="Disordered" evidence="1">
    <location>
        <begin position="1"/>
        <end position="301"/>
    </location>
</feature>
<protein>
    <submittedName>
        <fullName evidence="2">Uncharacterized protein</fullName>
    </submittedName>
</protein>
<feature type="compositionally biased region" description="Acidic residues" evidence="1">
    <location>
        <begin position="215"/>
        <end position="228"/>
    </location>
</feature>
<dbReference type="AlphaFoldDB" id="A0A1V6RQK1"/>